<dbReference type="PROSITE" id="PS00019">
    <property type="entry name" value="ACTININ_1"/>
    <property type="match status" value="1"/>
</dbReference>
<accession>A0A8B8E3R6</accession>
<evidence type="ECO:0000256" key="3">
    <source>
        <dbReference type="ARBA" id="ARBA00022443"/>
    </source>
</evidence>
<dbReference type="SUPFAM" id="SSF50729">
    <property type="entry name" value="PH domain-like"/>
    <property type="match status" value="1"/>
</dbReference>
<dbReference type="GO" id="GO:0005543">
    <property type="term" value="F:phospholipid binding"/>
    <property type="evidence" value="ECO:0007669"/>
    <property type="project" value="InterPro"/>
</dbReference>
<keyword evidence="5" id="KW-0963">Cytoplasm</keyword>
<feature type="region of interest" description="Disordered" evidence="14">
    <location>
        <begin position="3634"/>
        <end position="3688"/>
    </location>
</feature>
<dbReference type="SUPFAM" id="SSF46966">
    <property type="entry name" value="Spectrin repeat"/>
    <property type="match status" value="25"/>
</dbReference>
<dbReference type="SMART" id="SM00233">
    <property type="entry name" value="PH"/>
    <property type="match status" value="1"/>
</dbReference>
<evidence type="ECO:0000313" key="21">
    <source>
        <dbReference type="RefSeq" id="XP_022333958.1"/>
    </source>
</evidence>
<dbReference type="GO" id="GO:0005874">
    <property type="term" value="C:microtubule"/>
    <property type="evidence" value="ECO:0007669"/>
    <property type="project" value="UniProtKB-KW"/>
</dbReference>
<evidence type="ECO:0000313" key="20">
    <source>
        <dbReference type="RefSeq" id="XP_022333957.1"/>
    </source>
</evidence>
<dbReference type="SUPFAM" id="SSF47576">
    <property type="entry name" value="Calponin-homology domain, CH-domain"/>
    <property type="match status" value="1"/>
</dbReference>
<evidence type="ECO:0000256" key="4">
    <source>
        <dbReference type="ARBA" id="ARBA00022467"/>
    </source>
</evidence>
<dbReference type="FunFam" id="1.20.58.60:FF:000017">
    <property type="entry name" value="Spectrin alpha chain, non-erythrocytic 1"/>
    <property type="match status" value="1"/>
</dbReference>
<dbReference type="Pfam" id="PF00018">
    <property type="entry name" value="SH3_1"/>
    <property type="match status" value="1"/>
</dbReference>
<dbReference type="Pfam" id="PF00307">
    <property type="entry name" value="CH"/>
    <property type="match status" value="2"/>
</dbReference>
<dbReference type="SMART" id="SM00326">
    <property type="entry name" value="SH3"/>
    <property type="match status" value="1"/>
</dbReference>
<evidence type="ECO:0000256" key="1">
    <source>
        <dbReference type="ARBA" id="ARBA00004245"/>
    </source>
</evidence>
<evidence type="ECO:0000256" key="9">
    <source>
        <dbReference type="ARBA" id="ARBA00022737"/>
    </source>
</evidence>
<keyword evidence="6" id="KW-0597">Phosphoprotein</keyword>
<feature type="compositionally biased region" description="Polar residues" evidence="14">
    <location>
        <begin position="4024"/>
        <end position="4045"/>
    </location>
</feature>
<name>A0A8B8E3R6_CRAVI</name>
<feature type="coiled-coil region" evidence="13">
    <location>
        <begin position="3360"/>
        <end position="3423"/>
    </location>
</feature>
<dbReference type="CDD" id="cd21193">
    <property type="entry name" value="CH_beta_spectrin_rpt1"/>
    <property type="match status" value="1"/>
</dbReference>
<dbReference type="FunFam" id="1.10.418.10:FF:000001">
    <property type="entry name" value="Actinin alpha 1"/>
    <property type="match status" value="1"/>
</dbReference>
<feature type="coiled-coil region" evidence="13">
    <location>
        <begin position="1512"/>
        <end position="1565"/>
    </location>
</feature>
<keyword evidence="9" id="KW-0677">Repeat</keyword>
<dbReference type="PROSITE" id="PS50021">
    <property type="entry name" value="CH"/>
    <property type="match status" value="2"/>
</dbReference>
<evidence type="ECO:0000256" key="10">
    <source>
        <dbReference type="ARBA" id="ARBA00023203"/>
    </source>
</evidence>
<dbReference type="Gene3D" id="2.30.29.30">
    <property type="entry name" value="Pleckstrin-homology domain (PH domain)/Phosphotyrosine-binding domain (PTB)"/>
    <property type="match status" value="1"/>
</dbReference>
<keyword evidence="10" id="KW-0009">Actin-binding</keyword>
<comment type="subcellular location">
    <subcellularLocation>
        <location evidence="1">Cytoplasm</location>
        <location evidence="1">Cytoskeleton</location>
    </subcellularLocation>
</comment>
<feature type="compositionally biased region" description="Polar residues" evidence="14">
    <location>
        <begin position="3674"/>
        <end position="3685"/>
    </location>
</feature>
<gene>
    <name evidence="19 20 21" type="primary">LOC111130951</name>
</gene>
<sequence length="4142" mass="480330">MSVMDVQNFEKGRIKALQDERVYIQKKTFTKWANAFLEKARLEIKDLFTDLADGKILMKLLEIISGEHLGKPNRGLMRVQKVENLSRCLKFLATKVYFENIGAEDIVDGNPRLILGLIWTIILRFQIQEIEIEVDEESSEKRSAKDALLLWCQRKTAGKSGISRYPGVNIQNFTSSWRNGLGFNALIHAHRPDLIDYDRLHPEDHIGNLNNAFDVAASELGIPKILDAEDVDVNKPDMKSIITYVASYYHYFAKMKSEMTGGKRIAKILGLMKDVEKMVDDYETLTSSLLEWIRYTIQKLNDRNFPNSLDGVQKELGRFKTYITQEKPPKYRERGNIEAQFFSIQAKLKANGQKLYTPPEGQLIHDIESAWIRLEKAEHEREVALRDEMIRQERLEQLAERFQRKAEIRESWLNDMSMILDENIDANNSAQAEAAIKKHEAISAEILAREDRFQSLNSLAKELVEGNYHTKDRVQTIDQTIMRKWHELLNKLEGRKNLLSGFKNTMNMFREIENIQEELKEIESKLQTKDTGKHLQATEDYLQQHSLLETQLKALSKRVRNLNRRSKQIEPSHQEGRVMDKRLEDLNKDLDRVNGKSEERKKALEVVKKYYQFLQDAEEEERWAQERIDNCRSTNTGKDLNAAMLLLKKHDALEAEMHGRWPRCEAICATGQDLVNSGHGARAEIGTKINNLMDKWKLLKELAALRRTKIEDGIEAHQYYADANEAELWMKEKMPLVTSDDYGRDEMGSKALLSRHNRLEGEIRSFRSEIKRLDELAQLMTKAATEHNISPEKFMPQENGDKSDEETVEEVVEVPHEVEVEEVREREVMQDVVETRKIPQVKAMYLYKGQGMKIEKGEVMLLVQRTNSDWWQIRKTDGSEGFVPANYVKEVEPKVTQKVVRRPTKVPEKVLVKKTVMKKEVVQKKKEKSSKLRRAPSVRSKANLHFDKENVDKRQKQINLTYNKLVKLAQARRIALEDAMRLFKFFRECDEFETWMKEKEILLTSKESLSDNMEAVKKKFENLLTNLAGNKGRLDEINSLAEEIVRSGSGQSKQVQVRQKEINDRWNRLMKLKMEKEKNLQGASSIEMFQSTCDELADWIKEKDNTLSSDDIGKDLKGIEAALRRHTNLERELVPVEDKMKRMNFLADSVRASYPDEKNYVDQRQKELQDLWDSLQDKAANKRKKLEDSEEEQKFNNDAKDLGMWISATKSKLQNAEMPRELQRAEIMIQEHKDIGEDIKAHKPKFRDVRKLGKSILDKDPGAANVKDKLQKLGNDEEVIDQMWADRDQQLQHAYELQSFNKEADNIDSVSSGHEKFLDFADLGETVDDVETLFKRHEDFENTLLVQDEKLNDLDQTADKRIAEGHPDKDHIDKRRKEVLERRHKIKERAEDRHNALLAAQGFQEFKRDADELSDWIKEKYKTATDESYRDLANLHEKLKKHQAFEAEIKANSERLQDLNNTYMDRGDGMTRDEHYASPEIQEILQDLNTQWKDMCDKAKDKGSKLRQAADQETLNKALADAQAKLDEMEKSVANPDLGSDLRGVKDLLKKHQNLETELVVLSDQIASIISQGQALAQSGHFDKANILKAVEDFNKRFEKLKPAVEKRKHKLQDSLHFFQFKFDVDEEVQWIKEKLPAAASTDYGKSLVDAQNLQKKHQKLDLEIHGHQPIVEKVLTTGEKLMDQKHYNGKQIKDKCQELQVSWEDLLNKSKIRKKNLDLSVQIQKYLNDVEELENWINDKMALATSKDYGKDENSADKLLTKNKVLETDIQTYQGIVTGLGKEAQRLFKIGCQDPATLRKAQDNLQDHLNKLKRLAADRTHELEMSKWLQAYNRESSDFEEWIDDQMQLAGSEEYGSDYEHLVILRNRFDEFKRTVDAGTERFNRCERLAKWLLEDKTQYEDQVKERQAHLREKWNQLLEQIENRDQKMYGAGEIHRFNRDVEDALTRIQEKYSSIPEEKGRDLFATQSYLKKHERFENELVALEAQLQVLIEDSTRLQETYPGENAEQIEQLQATVVENWGILQDRALQRKEELINTMDLHRFLADVRDLMSWANEIEQEMKSDKAARDVYGVDMIKTRHEELKAEIDARAETFTTIIQTGEEMINNEHDSKAEIEEKVKLVAEAQERLRSVWEERRDFYDQLYEFHIFLRDAQQLDTISSSQEAYLTSCEFGSTVDQVEALIRKHDAFDKVLEVQEDKLEALTANGLKMVEDNHFEAPKIKQTIDDVTKRRANLRAQSKARGEKLNDSLLYAQFNRDVAEAEGLIDDKLKVAYEDDFQDVTDVQDKIKKLQKHQAFEAEILANTDQINKIKEQGDVLLKKKHPESDDVRQSLQRLNSKWNELLQASNNRGKGLVELKDILMFNEQVDKVEMWMREKEALVNAGDMGRDYEHCLELQKKANDLESATNVRGITVDDKRIADINALADKLISQGRTDTNAVKEKRNNLNQKWKAVNADLAEYKQNLSCALEIHSFNRDVDEMLDRINEKALLLSSEDLGKDLPSVEALQRKQEEVERDMTALQNQLEKMEALEGKLCRKYPDKAEAIQKKQQEAQDNWEKLEELSDNRKQKLSDSYQLQKFLADARELVSWSNEMVQRMNASELAKDVPEAESMLQIHHERKAEIEGRKSHFAAVRDHGNKLVERKHYASEEIQKTTGQLDHTKLMLNAAWDKRNHLLTQCHDLQVFKETAEQTESWISSKEVFLANEDLGNNLHSVETLQKKHEGFVKTTQKQVDKIEDLKQFAEDLKKQDHYASSEITERCQEVVNRFNSFWEHCEARKKKLNDSRNYQLFLRNLYEVTGWINEKLQVALDESYRDPTNLQAKLQKHQAFEAEVTANRNRVDAVVEEGKGLLKEDHYAQADIKKRLEELELSWEALMAASAEKKDRLQDAYQALMYNRVVDDLMSWMEDVESQLLSEDHGKDLYSVNKLLKKHQLLEQDIANHKEKVQDVQDAAHVFKESKHFMNKELQARAKVVLEKYESLTEPASIRRDNLEDALLMYQYYRDVEDELTWIQEKLPVASSTDLGNSLNSVQNLMKKHQALESEIIAHEPLIDSVATAAQRMIQAKHFASENIKVQLDKLQSELRELQELTLARKLKLQASLESQTFYAEISVAESWMDEKMPILNSSDYGKDEDSVQINLKKMDTLERDIENFSSNIAELSALSRSLVEKENFDQENIKLQQAAVEKKYSSLQDLASRRRTRLLETKKLFQFYREADDVTNWMADKMVVASSEDYGQDLEHVEVLQQKFEDFLHDLNSSEDRVISVTAMATEMIDNKHFETEAIQKRSAEVVHTWNELKEVAKARQEALIAAKEVHMYGRDADDTLDWIQEKDGLVSTEDYGHDLESVRTLISKHEGFERDLAAISEQVESITKEAERLIGQYPDAQEHIAVKHEEMVQSWNILVEKASQRKEKLQQADQLQLYFNDYRELQAWISEMIAIILAEEMARDLPNAELMMIRCKEHKAEIDSRQDAVNKFLETGKVMIENGHFLSEEIKEKVTDLNTAWEALLKTFEQYHELCEQNLEAQQLRHEMEQLEAWINIREPVMKEKNVGENIQAVEELLRRQDDFEKTVDAQSEKFNAICRRTQLEKSLLDQKQQQALAEKQKKEIERMDEIRKREQERILETQKNERKREEEQRKAREVLLRRQKGADSSESDEDKKDDRLDTSTVKNLIGRSTSRAEVKRAISFKQRGEGTISPPPVLQKAYEFRQGEGIINPNENVTTADVAPTDEEAPHLPDMPPPEIQVQSATPSDLHKKSFSPPVSPKQKRVEHLKDEDKKKKRTPSFNLRRRTRSFKEKYKIPENLPPPDFEGHVERKVECQSGGKRATIRSWKNYYMVLYGQVLVFYKDKEETIPAAPAVFIHNAYCDVASDYHKKKNVLRLRSADGAESLIEAASPSDMKEWISKVQYYAVQTPSHADLEFFHSSEQPPEDLAVDDAGAQAPDEHHAAALHRSGSPEGERGRSVSPMAAHRESQEFPEEEVAQVTPGKPSPDKGSPIPGHQAHNDSVDRSGSFHAENNTTPVRERTTSGGSHYQSSGEEDVTDLSSVSSPHNGGHGRINGDEDQFTDDIKKRAKHSPVKERPMSEPAMMMEDHEGGDREEKKKKKGMFSRFKKKDKDHEDHKKHKKDKKAEAH</sequence>
<feature type="compositionally biased region" description="Basic and acidic residues" evidence="14">
    <location>
        <begin position="3776"/>
        <end position="3786"/>
    </location>
</feature>
<dbReference type="CDD" id="cd21194">
    <property type="entry name" value="CH_beta_spectrin_rpt2"/>
    <property type="match status" value="1"/>
</dbReference>
<reference evidence="19 20" key="1">
    <citation type="submission" date="2025-04" db="UniProtKB">
        <authorList>
            <consortium name="RefSeq"/>
        </authorList>
    </citation>
    <scope>IDENTIFICATION</scope>
    <source>
        <tissue evidence="19 20">Whole sample</tissue>
    </source>
</reference>
<protein>
    <submittedName>
        <fullName evidence="19 20">Spectrin alpha chain, non-erythrocytic 1-like isoform X1</fullName>
    </submittedName>
</protein>
<dbReference type="FunFam" id="1.20.58.60:FF:000172">
    <property type="entry name" value="Spectrin beta chain"/>
    <property type="match status" value="1"/>
</dbReference>
<evidence type="ECO:0000259" key="15">
    <source>
        <dbReference type="PROSITE" id="PS50002"/>
    </source>
</evidence>
<feature type="domain" description="Calponin-homology (CH)" evidence="17">
    <location>
        <begin position="23"/>
        <end position="126"/>
    </location>
</feature>
<evidence type="ECO:0000256" key="8">
    <source>
        <dbReference type="ARBA" id="ARBA00022701"/>
    </source>
</evidence>
<organism evidence="18 19">
    <name type="scientific">Crassostrea virginica</name>
    <name type="common">Eastern oyster</name>
    <dbReference type="NCBI Taxonomy" id="6565"/>
    <lineage>
        <taxon>Eukaryota</taxon>
        <taxon>Metazoa</taxon>
        <taxon>Spiralia</taxon>
        <taxon>Lophotrochozoa</taxon>
        <taxon>Mollusca</taxon>
        <taxon>Bivalvia</taxon>
        <taxon>Autobranchia</taxon>
        <taxon>Pteriomorphia</taxon>
        <taxon>Ostreida</taxon>
        <taxon>Ostreoidea</taxon>
        <taxon>Ostreidae</taxon>
        <taxon>Crassostrea</taxon>
    </lineage>
</organism>
<feature type="domain" description="PH" evidence="16">
    <location>
        <begin position="3815"/>
        <end position="3920"/>
    </location>
</feature>
<comment type="similarity">
    <text evidence="2">Belongs to the spectrin family.</text>
</comment>
<dbReference type="Gene3D" id="1.10.418.10">
    <property type="entry name" value="Calponin-like domain"/>
    <property type="match status" value="2"/>
</dbReference>
<feature type="region of interest" description="Disordered" evidence="14">
    <location>
        <begin position="3737"/>
        <end position="3801"/>
    </location>
</feature>
<feature type="coiled-coil region" evidence="13">
    <location>
        <begin position="1968"/>
        <end position="2002"/>
    </location>
</feature>
<dbReference type="GO" id="GO:0005737">
    <property type="term" value="C:cytoplasm"/>
    <property type="evidence" value="ECO:0007669"/>
    <property type="project" value="UniProtKB-ARBA"/>
</dbReference>
<dbReference type="OrthoDB" id="18853at2759"/>
<dbReference type="CDD" id="cd10571">
    <property type="entry name" value="PH_beta_spectrin"/>
    <property type="match status" value="1"/>
</dbReference>
<dbReference type="FunFam" id="1.20.58.60:FF:000011">
    <property type="entry name" value="Spectrin beta chain"/>
    <property type="match status" value="1"/>
</dbReference>
<dbReference type="InterPro" id="IPR001589">
    <property type="entry name" value="Actinin_actin-bd_CS"/>
</dbReference>
<dbReference type="FunFam" id="1.20.58.60:FF:000020">
    <property type="entry name" value="Spectrin alpha chain, non-erythrocytic 1"/>
    <property type="match status" value="3"/>
</dbReference>
<dbReference type="InterPro" id="IPR036028">
    <property type="entry name" value="SH3-like_dom_sf"/>
</dbReference>
<keyword evidence="8" id="KW-0493">Microtubule</keyword>
<dbReference type="RefSeq" id="XP_022333958.1">
    <property type="nucleotide sequence ID" value="XM_022478250.1"/>
</dbReference>
<keyword evidence="3 12" id="KW-0728">SH3 domain</keyword>
<dbReference type="InterPro" id="IPR011993">
    <property type="entry name" value="PH-like_dom_sf"/>
</dbReference>
<evidence type="ECO:0000256" key="2">
    <source>
        <dbReference type="ARBA" id="ARBA00006826"/>
    </source>
</evidence>
<evidence type="ECO:0000256" key="5">
    <source>
        <dbReference type="ARBA" id="ARBA00022490"/>
    </source>
</evidence>
<feature type="domain" description="Calponin-homology (CH)" evidence="17">
    <location>
        <begin position="142"/>
        <end position="253"/>
    </location>
</feature>
<dbReference type="InterPro" id="IPR001715">
    <property type="entry name" value="CH_dom"/>
</dbReference>
<dbReference type="GO" id="GO:0051693">
    <property type="term" value="P:actin filament capping"/>
    <property type="evidence" value="ECO:0007669"/>
    <property type="project" value="UniProtKB-KW"/>
</dbReference>
<evidence type="ECO:0000259" key="17">
    <source>
        <dbReference type="PROSITE" id="PS50021"/>
    </source>
</evidence>
<dbReference type="FunFam" id="1.10.418.10:FF:000043">
    <property type="entry name" value="Spectrin beta chain, non-erythrocytic"/>
    <property type="match status" value="1"/>
</dbReference>
<dbReference type="FunFam" id="1.20.58.60:FF:000007">
    <property type="entry name" value="Spectrin alpha chain non-erythrocytic 1"/>
    <property type="match status" value="3"/>
</dbReference>
<feature type="coiled-coil region" evidence="13">
    <location>
        <begin position="2506"/>
        <end position="2565"/>
    </location>
</feature>
<dbReference type="InterPro" id="IPR041681">
    <property type="entry name" value="PH_9"/>
</dbReference>
<dbReference type="RefSeq" id="XP_022333956.1">
    <property type="nucleotide sequence ID" value="XM_022478248.1"/>
</dbReference>
<dbReference type="PANTHER" id="PTHR11915">
    <property type="entry name" value="SPECTRIN/FILAMIN RELATED CYTOSKELETAL PROTEIN"/>
    <property type="match status" value="1"/>
</dbReference>
<feature type="region of interest" description="Disordered" evidence="14">
    <location>
        <begin position="3937"/>
        <end position="4142"/>
    </location>
</feature>
<feature type="coiled-coil region" evidence="13">
    <location>
        <begin position="2929"/>
        <end position="2956"/>
    </location>
</feature>
<feature type="compositionally biased region" description="Basic residues" evidence="14">
    <location>
        <begin position="4110"/>
        <end position="4122"/>
    </location>
</feature>
<dbReference type="InterPro" id="IPR001452">
    <property type="entry name" value="SH3_domain"/>
</dbReference>
<dbReference type="Gene3D" id="2.30.30.40">
    <property type="entry name" value="SH3 Domains"/>
    <property type="match status" value="1"/>
</dbReference>
<dbReference type="FunFam" id="1.20.58.60:FF:000019">
    <property type="entry name" value="Spectrin beta chain"/>
    <property type="match status" value="2"/>
</dbReference>
<dbReference type="GO" id="GO:0003779">
    <property type="term" value="F:actin binding"/>
    <property type="evidence" value="ECO:0007669"/>
    <property type="project" value="UniProtKB-KW"/>
</dbReference>
<evidence type="ECO:0000256" key="13">
    <source>
        <dbReference type="SAM" id="Coils"/>
    </source>
</evidence>
<feature type="compositionally biased region" description="Basic and acidic residues" evidence="14">
    <location>
        <begin position="4099"/>
        <end position="4109"/>
    </location>
</feature>
<keyword evidence="7" id="KW-0344">Guanine-nucleotide releasing factor</keyword>
<dbReference type="SMART" id="SM00150">
    <property type="entry name" value="SPEC"/>
    <property type="match status" value="29"/>
</dbReference>
<dbReference type="InterPro" id="IPR018159">
    <property type="entry name" value="Spectrin/alpha-actinin"/>
</dbReference>
<dbReference type="PRINTS" id="PR00683">
    <property type="entry name" value="SPECTRINPH"/>
</dbReference>
<keyword evidence="4" id="KW-0117">Actin capping</keyword>
<proteinExistence type="inferred from homology"/>
<feature type="coiled-coil region" evidence="13">
    <location>
        <begin position="505"/>
        <end position="634"/>
    </location>
</feature>
<evidence type="ECO:0000256" key="11">
    <source>
        <dbReference type="ARBA" id="ARBA00023212"/>
    </source>
</evidence>
<dbReference type="Gene3D" id="1.20.58.60">
    <property type="match status" value="25"/>
</dbReference>
<feature type="compositionally biased region" description="Basic and acidic residues" evidence="14">
    <location>
        <begin position="3634"/>
        <end position="3673"/>
    </location>
</feature>
<dbReference type="SUPFAM" id="SSF50044">
    <property type="entry name" value="SH3-domain"/>
    <property type="match status" value="1"/>
</dbReference>
<dbReference type="PROSITE" id="PS50003">
    <property type="entry name" value="PH_DOMAIN"/>
    <property type="match status" value="1"/>
</dbReference>
<evidence type="ECO:0000256" key="7">
    <source>
        <dbReference type="ARBA" id="ARBA00022658"/>
    </source>
</evidence>
<dbReference type="Pfam" id="PF15410">
    <property type="entry name" value="PH_9"/>
    <property type="match status" value="1"/>
</dbReference>
<evidence type="ECO:0000313" key="19">
    <source>
        <dbReference type="RefSeq" id="XP_022333956.1"/>
    </source>
</evidence>
<dbReference type="PROSITE" id="PS50002">
    <property type="entry name" value="SH3"/>
    <property type="match status" value="1"/>
</dbReference>
<keyword evidence="11" id="KW-0206">Cytoskeleton</keyword>
<dbReference type="Pfam" id="PF00435">
    <property type="entry name" value="Spectrin"/>
    <property type="match status" value="29"/>
</dbReference>
<feature type="compositionally biased region" description="Basic residues" evidence="14">
    <location>
        <begin position="3787"/>
        <end position="3801"/>
    </location>
</feature>
<dbReference type="GO" id="GO:0005085">
    <property type="term" value="F:guanyl-nucleotide exchange factor activity"/>
    <property type="evidence" value="ECO:0007669"/>
    <property type="project" value="UniProtKB-KW"/>
</dbReference>
<dbReference type="GO" id="GO:0016020">
    <property type="term" value="C:membrane"/>
    <property type="evidence" value="ECO:0007669"/>
    <property type="project" value="UniProtKB-ARBA"/>
</dbReference>
<evidence type="ECO:0000256" key="6">
    <source>
        <dbReference type="ARBA" id="ARBA00022553"/>
    </source>
</evidence>
<evidence type="ECO:0000256" key="14">
    <source>
        <dbReference type="SAM" id="MobiDB-lite"/>
    </source>
</evidence>
<evidence type="ECO:0000259" key="16">
    <source>
        <dbReference type="PROSITE" id="PS50003"/>
    </source>
</evidence>
<keyword evidence="18" id="KW-1185">Reference proteome</keyword>
<dbReference type="Proteomes" id="UP000694844">
    <property type="component" value="Chromosome 4"/>
</dbReference>
<dbReference type="KEGG" id="cvn:111130951"/>
<dbReference type="InterPro" id="IPR001605">
    <property type="entry name" value="PH_dom-spectrin-type"/>
</dbReference>
<evidence type="ECO:0000313" key="18">
    <source>
        <dbReference type="Proteomes" id="UP000694844"/>
    </source>
</evidence>
<dbReference type="SMART" id="SM00033">
    <property type="entry name" value="CH"/>
    <property type="match status" value="2"/>
</dbReference>
<feature type="domain" description="SH3" evidence="15">
    <location>
        <begin position="836"/>
        <end position="893"/>
    </location>
</feature>
<dbReference type="CDD" id="cd00176">
    <property type="entry name" value="SPEC"/>
    <property type="match status" value="16"/>
</dbReference>
<dbReference type="FunFam" id="1.20.58.60:FF:000135">
    <property type="entry name" value="Spectrin beta chain, non-erythrocytic"/>
    <property type="match status" value="1"/>
</dbReference>
<dbReference type="InterPro" id="IPR036872">
    <property type="entry name" value="CH_dom_sf"/>
</dbReference>
<dbReference type="InterPro" id="IPR002017">
    <property type="entry name" value="Spectrin_repeat"/>
</dbReference>
<dbReference type="FunFam" id="2.30.29.30:FF:000024">
    <property type="entry name" value="Spectrin beta chain"/>
    <property type="match status" value="1"/>
</dbReference>
<dbReference type="RefSeq" id="XP_022333957.1">
    <property type="nucleotide sequence ID" value="XM_022478249.1"/>
</dbReference>
<dbReference type="InterPro" id="IPR001849">
    <property type="entry name" value="PH_domain"/>
</dbReference>
<keyword evidence="13" id="KW-0175">Coiled coil</keyword>
<evidence type="ECO:0000256" key="12">
    <source>
        <dbReference type="PROSITE-ProRule" id="PRU00192"/>
    </source>
</evidence>
<dbReference type="GeneID" id="111130951"/>